<organism evidence="2 3">
    <name type="scientific">Leisingera daeponensis</name>
    <dbReference type="NCBI Taxonomy" id="405746"/>
    <lineage>
        <taxon>Bacteria</taxon>
        <taxon>Pseudomonadati</taxon>
        <taxon>Pseudomonadota</taxon>
        <taxon>Alphaproteobacteria</taxon>
        <taxon>Rhodobacterales</taxon>
        <taxon>Roseobacteraceae</taxon>
        <taxon>Leisingera</taxon>
    </lineage>
</organism>
<protein>
    <submittedName>
        <fullName evidence="2">GNAT family N-acetyltransferase</fullName>
    </submittedName>
</protein>
<dbReference type="Proteomes" id="UP000766629">
    <property type="component" value="Unassembled WGS sequence"/>
</dbReference>
<comment type="caution">
    <text evidence="2">The sequence shown here is derived from an EMBL/GenBank/DDBJ whole genome shotgun (WGS) entry which is preliminary data.</text>
</comment>
<evidence type="ECO:0000313" key="2">
    <source>
        <dbReference type="EMBL" id="MBY6141117.1"/>
    </source>
</evidence>
<proteinExistence type="predicted"/>
<gene>
    <name evidence="2" type="ORF">KUV26_16900</name>
</gene>
<dbReference type="Pfam" id="PF00583">
    <property type="entry name" value="Acetyltransf_1"/>
    <property type="match status" value="1"/>
</dbReference>
<accession>A0ABS7NIT8</accession>
<keyword evidence="3" id="KW-1185">Reference proteome</keyword>
<dbReference type="EMBL" id="JAHVJA010000008">
    <property type="protein sequence ID" value="MBY6141117.1"/>
    <property type="molecule type" value="Genomic_DNA"/>
</dbReference>
<name>A0ABS7NIT8_9RHOB</name>
<dbReference type="InterPro" id="IPR000182">
    <property type="entry name" value="GNAT_dom"/>
</dbReference>
<evidence type="ECO:0000259" key="1">
    <source>
        <dbReference type="PROSITE" id="PS51186"/>
    </source>
</evidence>
<dbReference type="InterPro" id="IPR016181">
    <property type="entry name" value="Acyl_CoA_acyltransferase"/>
</dbReference>
<dbReference type="RefSeq" id="WP_222509198.1">
    <property type="nucleotide sequence ID" value="NZ_JAHVJA010000008.1"/>
</dbReference>
<reference evidence="2 3" key="1">
    <citation type="submission" date="2021-06" db="EMBL/GenBank/DDBJ databases">
        <title>50 bacteria genomes isolated from Dapeng, Shenzhen, China.</title>
        <authorList>
            <person name="Zheng W."/>
            <person name="Yu S."/>
            <person name="Huang Y."/>
        </authorList>
    </citation>
    <scope>NUCLEOTIDE SEQUENCE [LARGE SCALE GENOMIC DNA]</scope>
    <source>
        <strain evidence="2 3">DP1N14-2</strain>
    </source>
</reference>
<dbReference type="SUPFAM" id="SSF55729">
    <property type="entry name" value="Acyl-CoA N-acyltransferases (Nat)"/>
    <property type="match status" value="1"/>
</dbReference>
<feature type="domain" description="N-acetyltransferase" evidence="1">
    <location>
        <begin position="5"/>
        <end position="149"/>
    </location>
</feature>
<dbReference type="Gene3D" id="3.40.630.30">
    <property type="match status" value="1"/>
</dbReference>
<dbReference type="PROSITE" id="PS51186">
    <property type="entry name" value="GNAT"/>
    <property type="match status" value="1"/>
</dbReference>
<sequence>MTWAAVVRPARPDERFAVLALCRDFHTASGIPFAFDPAHASRAAQDHIEDPRKLCLILEVNGALRGVLAASAAISPLAPVRIAQELVFWVDPAHRGRAPLRMVRAYEEWARAEGCAAAGLSGLNDPRVARFFGAAGFALTENKFLKILG</sequence>
<evidence type="ECO:0000313" key="3">
    <source>
        <dbReference type="Proteomes" id="UP000766629"/>
    </source>
</evidence>